<dbReference type="InterPro" id="IPR000742">
    <property type="entry name" value="EGF"/>
</dbReference>
<dbReference type="GO" id="GO:0005615">
    <property type="term" value="C:extracellular space"/>
    <property type="evidence" value="ECO:0007669"/>
    <property type="project" value="TreeGrafter"/>
</dbReference>
<evidence type="ECO:0000256" key="8">
    <source>
        <dbReference type="ARBA" id="ARBA00022729"/>
    </source>
</evidence>
<protein>
    <submittedName>
        <fullName evidence="18">Adhesion G protein-coupled receptor E2-like</fullName>
    </submittedName>
</protein>
<keyword evidence="4" id="KW-0964">Secreted</keyword>
<dbReference type="SUPFAM" id="SSF57196">
    <property type="entry name" value="EGF/Laminin"/>
    <property type="match status" value="2"/>
</dbReference>
<feature type="non-terminal residue" evidence="18">
    <location>
        <position position="174"/>
    </location>
</feature>
<keyword evidence="5" id="KW-0272">Extracellular matrix</keyword>
<evidence type="ECO:0000256" key="11">
    <source>
        <dbReference type="ARBA" id="ARBA00022989"/>
    </source>
</evidence>
<dbReference type="InterPro" id="IPR000152">
    <property type="entry name" value="EGF-type_Asp/Asn_hydroxyl_site"/>
</dbReference>
<dbReference type="Gene3D" id="2.10.25.10">
    <property type="entry name" value="Laminin"/>
    <property type="match status" value="3"/>
</dbReference>
<dbReference type="PROSITE" id="PS01187">
    <property type="entry name" value="EGF_CA"/>
    <property type="match status" value="1"/>
</dbReference>
<evidence type="ECO:0000256" key="5">
    <source>
        <dbReference type="ARBA" id="ARBA00022530"/>
    </source>
</evidence>
<dbReference type="CDD" id="cd00054">
    <property type="entry name" value="EGF_CA"/>
    <property type="match status" value="2"/>
</dbReference>
<keyword evidence="11" id="KW-1133">Transmembrane helix</keyword>
<keyword evidence="6 15" id="KW-0245">EGF-like domain</keyword>
<dbReference type="InterPro" id="IPR018097">
    <property type="entry name" value="EGF_Ca-bd_CS"/>
</dbReference>
<dbReference type="RefSeq" id="XP_021566270.1">
    <property type="nucleotide sequence ID" value="XM_021710595.1"/>
</dbReference>
<evidence type="ECO:0000256" key="2">
    <source>
        <dbReference type="ARBA" id="ARBA00004651"/>
    </source>
</evidence>
<proteinExistence type="predicted"/>
<dbReference type="InterPro" id="IPR001881">
    <property type="entry name" value="EGF-like_Ca-bd_dom"/>
</dbReference>
<dbReference type="GO" id="GO:0005886">
    <property type="term" value="C:plasma membrane"/>
    <property type="evidence" value="ECO:0007669"/>
    <property type="project" value="UniProtKB-SubCell"/>
</dbReference>
<keyword evidence="8" id="KW-0732">Signal</keyword>
<dbReference type="Proteomes" id="UP000189704">
    <property type="component" value="Unplaced"/>
</dbReference>
<evidence type="ECO:0000256" key="7">
    <source>
        <dbReference type="ARBA" id="ARBA00022692"/>
    </source>
</evidence>
<dbReference type="FunFam" id="2.10.25.10:FF:000014">
    <property type="entry name" value="Latent-transforming growth factor beta-binding protein 3"/>
    <property type="match status" value="1"/>
</dbReference>
<feature type="domain" description="EGF-like" evidence="16">
    <location>
        <begin position="57"/>
        <end position="96"/>
    </location>
</feature>
<dbReference type="AlphaFoldDB" id="A0A3Q0DW78"/>
<dbReference type="InterPro" id="IPR049883">
    <property type="entry name" value="NOTCH1_EGF-like"/>
</dbReference>
<dbReference type="GeneID" id="103256610"/>
<feature type="non-terminal residue" evidence="18">
    <location>
        <position position="1"/>
    </location>
</feature>
<dbReference type="KEGG" id="csyr:103256610"/>
<dbReference type="InterPro" id="IPR003056">
    <property type="entry name" value="GPCR_2_ADGRE2_ADGRE5"/>
</dbReference>
<keyword evidence="12" id="KW-0472">Membrane</keyword>
<evidence type="ECO:0000256" key="13">
    <source>
        <dbReference type="ARBA" id="ARBA00023157"/>
    </source>
</evidence>
<dbReference type="GO" id="GO:0004930">
    <property type="term" value="F:G protein-coupled receptor activity"/>
    <property type="evidence" value="ECO:0007669"/>
    <property type="project" value="InterPro"/>
</dbReference>
<keyword evidence="7" id="KW-0812">Transmembrane</keyword>
<keyword evidence="13" id="KW-1015">Disulfide bond</keyword>
<dbReference type="PRINTS" id="PR01278">
    <property type="entry name" value="CD97PROTEIN"/>
</dbReference>
<organism evidence="17 18">
    <name type="scientific">Carlito syrichta</name>
    <name type="common">Philippine tarsier</name>
    <name type="synonym">Tarsius syrichta</name>
    <dbReference type="NCBI Taxonomy" id="1868482"/>
    <lineage>
        <taxon>Eukaryota</taxon>
        <taxon>Metazoa</taxon>
        <taxon>Chordata</taxon>
        <taxon>Craniata</taxon>
        <taxon>Vertebrata</taxon>
        <taxon>Euteleostomi</taxon>
        <taxon>Mammalia</taxon>
        <taxon>Eutheria</taxon>
        <taxon>Euarchontoglires</taxon>
        <taxon>Primates</taxon>
        <taxon>Haplorrhini</taxon>
        <taxon>Tarsiiformes</taxon>
        <taxon>Tarsiidae</taxon>
        <taxon>Carlito</taxon>
    </lineage>
</organism>
<dbReference type="GO" id="GO:0008201">
    <property type="term" value="F:heparin binding"/>
    <property type="evidence" value="ECO:0007669"/>
    <property type="project" value="TreeGrafter"/>
</dbReference>
<evidence type="ECO:0000256" key="1">
    <source>
        <dbReference type="ARBA" id="ARBA00004498"/>
    </source>
</evidence>
<evidence type="ECO:0000256" key="10">
    <source>
        <dbReference type="ARBA" id="ARBA00022837"/>
    </source>
</evidence>
<evidence type="ECO:0000256" key="9">
    <source>
        <dbReference type="ARBA" id="ARBA00022737"/>
    </source>
</evidence>
<dbReference type="SMART" id="SM00179">
    <property type="entry name" value="EGF_CA"/>
    <property type="match status" value="2"/>
</dbReference>
<keyword evidence="17" id="KW-1185">Reference proteome</keyword>
<comment type="caution">
    <text evidence="15">Lacks conserved residue(s) required for the propagation of feature annotation.</text>
</comment>
<keyword evidence="10" id="KW-0106">Calcium</keyword>
<dbReference type="FunFam" id="2.10.25.10:FF:000177">
    <property type="entry name" value="Adhesion G protein-coupled receptor E2"/>
    <property type="match status" value="1"/>
</dbReference>
<evidence type="ECO:0000313" key="18">
    <source>
        <dbReference type="RefSeq" id="XP_021566270.1"/>
    </source>
</evidence>
<evidence type="ECO:0000256" key="4">
    <source>
        <dbReference type="ARBA" id="ARBA00022525"/>
    </source>
</evidence>
<keyword evidence="3" id="KW-1003">Cell membrane</keyword>
<evidence type="ECO:0000256" key="6">
    <source>
        <dbReference type="ARBA" id="ARBA00022536"/>
    </source>
</evidence>
<comment type="subcellular location">
    <subcellularLocation>
        <location evidence="2">Cell membrane</location>
        <topology evidence="2">Multi-pass membrane protein</topology>
    </subcellularLocation>
    <subcellularLocation>
        <location evidence="1">Secreted</location>
        <location evidence="1">Extracellular space</location>
        <location evidence="1">Extracellular matrix</location>
    </subcellularLocation>
</comment>
<name>A0A3Q0DW78_CARSF</name>
<evidence type="ECO:0000256" key="3">
    <source>
        <dbReference type="ARBA" id="ARBA00022475"/>
    </source>
</evidence>
<evidence type="ECO:0000256" key="12">
    <source>
        <dbReference type="ARBA" id="ARBA00023136"/>
    </source>
</evidence>
<dbReference type="PANTHER" id="PTHR24042:SF5">
    <property type="entry name" value="EGF-LIKE CALCIUM-BINDING DOMAIN-CONTAINING PROTEIN"/>
    <property type="match status" value="1"/>
</dbReference>
<dbReference type="PANTHER" id="PTHR24042">
    <property type="entry name" value="NEL HOMOLOG"/>
    <property type="match status" value="1"/>
</dbReference>
<keyword evidence="9" id="KW-0677">Repeat</keyword>
<dbReference type="InterPro" id="IPR051586">
    <property type="entry name" value="PKC-binding_NELL"/>
</dbReference>
<dbReference type="Pfam" id="PF07645">
    <property type="entry name" value="EGF_CA"/>
    <property type="match status" value="3"/>
</dbReference>
<feature type="domain" description="EGF-like" evidence="16">
    <location>
        <begin position="109"/>
        <end position="146"/>
    </location>
</feature>
<dbReference type="OrthoDB" id="1100386at2759"/>
<evidence type="ECO:0000256" key="15">
    <source>
        <dbReference type="PROSITE-ProRule" id="PRU00076"/>
    </source>
</evidence>
<sequence length="174" mass="18630">LCVLLTLQGAGTQNSGGCARWCPASSTCVNATACRCNPGFISSSEEIFMSPTETCDDIDECVPPSNVSCGKFADCRNTDGSYYCTCSPGYGLVSGATSFRNESENTCEDVDECQQNPRLCRSHGTCVNTPGSYTCLCQPGFVFRPEDPRLCADVNECTSGHNPCHNSTHCLNNM</sequence>
<dbReference type="SMART" id="SM00181">
    <property type="entry name" value="EGF"/>
    <property type="match status" value="3"/>
</dbReference>
<gene>
    <name evidence="18" type="primary">LOC103256610</name>
</gene>
<accession>A0A3Q0DW78</accession>
<evidence type="ECO:0000313" key="17">
    <source>
        <dbReference type="Proteomes" id="UP000189704"/>
    </source>
</evidence>
<dbReference type="PROSITE" id="PS00010">
    <property type="entry name" value="ASX_HYDROXYL"/>
    <property type="match status" value="2"/>
</dbReference>
<dbReference type="PROSITE" id="PS50026">
    <property type="entry name" value="EGF_3"/>
    <property type="match status" value="2"/>
</dbReference>
<dbReference type="FunFam" id="2.10.25.10:FF:000216">
    <property type="entry name" value="Adhesion G protein-coupled receptor E2"/>
    <property type="match status" value="1"/>
</dbReference>
<keyword evidence="14" id="KW-0325">Glycoprotein</keyword>
<dbReference type="GO" id="GO:0005509">
    <property type="term" value="F:calcium ion binding"/>
    <property type="evidence" value="ECO:0007669"/>
    <property type="project" value="InterPro"/>
</dbReference>
<evidence type="ECO:0000259" key="16">
    <source>
        <dbReference type="PROSITE" id="PS50026"/>
    </source>
</evidence>
<reference evidence="18" key="1">
    <citation type="submission" date="2025-08" db="UniProtKB">
        <authorList>
            <consortium name="RefSeq"/>
        </authorList>
    </citation>
    <scope>IDENTIFICATION</scope>
</reference>
<evidence type="ECO:0000256" key="14">
    <source>
        <dbReference type="ARBA" id="ARBA00023180"/>
    </source>
</evidence>